<dbReference type="Gene3D" id="1.10.260.40">
    <property type="entry name" value="lambda repressor-like DNA-binding domains"/>
    <property type="match status" value="1"/>
</dbReference>
<dbReference type="GO" id="GO:0003677">
    <property type="term" value="F:DNA binding"/>
    <property type="evidence" value="ECO:0007669"/>
    <property type="project" value="InterPro"/>
</dbReference>
<dbReference type="Proteomes" id="UP000254507">
    <property type="component" value="Unassembled WGS sequence"/>
</dbReference>
<dbReference type="InterPro" id="IPR010982">
    <property type="entry name" value="Lambda_DNA-bd_dom_sf"/>
</dbReference>
<evidence type="ECO:0000259" key="1">
    <source>
        <dbReference type="PROSITE" id="PS50943"/>
    </source>
</evidence>
<protein>
    <submittedName>
        <fullName evidence="2">Predicted transcriptional regulator</fullName>
    </submittedName>
</protein>
<sequence>MNIVSIERLKKEMNALTNVQYINNAQGVPAFAVIPLQTFNWLKQKANLADPLETGIPEEVAKRALLNDYSALRAWREHLGLTQAEVAKRLGISQSAYSQQENSQRLRKTTRLKMATALGIHSDQLDF</sequence>
<organism evidence="2 3">
    <name type="scientific">Actinobacillus seminis</name>
    <dbReference type="NCBI Taxonomy" id="722"/>
    <lineage>
        <taxon>Bacteria</taxon>
        <taxon>Pseudomonadati</taxon>
        <taxon>Pseudomonadota</taxon>
        <taxon>Gammaproteobacteria</taxon>
        <taxon>Pasteurellales</taxon>
        <taxon>Pasteurellaceae</taxon>
        <taxon>Actinobacillus</taxon>
    </lineage>
</organism>
<feature type="domain" description="HTH cro/C1-type" evidence="1">
    <location>
        <begin position="72"/>
        <end position="125"/>
    </location>
</feature>
<dbReference type="EMBL" id="UFSB01000001">
    <property type="protein sequence ID" value="SUU36705.1"/>
    <property type="molecule type" value="Genomic_DNA"/>
</dbReference>
<evidence type="ECO:0000313" key="2">
    <source>
        <dbReference type="EMBL" id="SUU36705.1"/>
    </source>
</evidence>
<dbReference type="CDD" id="cd00093">
    <property type="entry name" value="HTH_XRE"/>
    <property type="match status" value="1"/>
</dbReference>
<dbReference type="InterPro" id="IPR001387">
    <property type="entry name" value="Cro/C1-type_HTH"/>
</dbReference>
<accession>A0A380VEQ4</accession>
<reference evidence="2 3" key="1">
    <citation type="submission" date="2018-06" db="EMBL/GenBank/DDBJ databases">
        <authorList>
            <consortium name="Pathogen Informatics"/>
            <person name="Doyle S."/>
        </authorList>
    </citation>
    <scope>NUCLEOTIDE SEQUENCE [LARGE SCALE GENOMIC DNA]</scope>
    <source>
        <strain evidence="2 3">NCTC10851</strain>
    </source>
</reference>
<gene>
    <name evidence="2" type="ORF">NCTC10851_01316</name>
</gene>
<dbReference type="AlphaFoldDB" id="A0A380VEQ4"/>
<dbReference type="Pfam" id="PF01381">
    <property type="entry name" value="HTH_3"/>
    <property type="match status" value="1"/>
</dbReference>
<evidence type="ECO:0000313" key="3">
    <source>
        <dbReference type="Proteomes" id="UP000254507"/>
    </source>
</evidence>
<dbReference type="SMART" id="SM00530">
    <property type="entry name" value="HTH_XRE"/>
    <property type="match status" value="1"/>
</dbReference>
<proteinExistence type="predicted"/>
<dbReference type="PROSITE" id="PS50943">
    <property type="entry name" value="HTH_CROC1"/>
    <property type="match status" value="1"/>
</dbReference>
<name>A0A380VEQ4_9PAST</name>
<dbReference type="SUPFAM" id="SSF47413">
    <property type="entry name" value="lambda repressor-like DNA-binding domains"/>
    <property type="match status" value="1"/>
</dbReference>